<sequence>MDIHDYLLINQNPSNIRNGYKEISSGENSERNEPSSSAASKNILKTMEDDTENDNCDASKVNLSLVKHQPRNRIRKCDPLRIHNFNDCLPPLESEQQFRMAVTKCARGGDSMEPGTGVTRKVPKLSPLILKTKPIIISSSPTMKAAYSSAREKRRKTAAEIDAFFTRLSTPKHIKGKVPKEKKIGSRAQQVSTTQQHNGEATKGLRVNVVRTRSNSTIRSGTHSSSIGK</sequence>
<proteinExistence type="predicted"/>
<feature type="region of interest" description="Disordered" evidence="1">
    <location>
        <begin position="17"/>
        <end position="39"/>
    </location>
</feature>
<dbReference type="AlphaFoldDB" id="A0A498SGK6"/>
<reference evidence="2 3" key="1">
    <citation type="submission" date="2018-08" db="EMBL/GenBank/DDBJ databases">
        <authorList>
            <person name="Laetsch R D."/>
            <person name="Stevens L."/>
            <person name="Kumar S."/>
            <person name="Blaxter L. M."/>
        </authorList>
    </citation>
    <scope>NUCLEOTIDE SEQUENCE [LARGE SCALE GENOMIC DNA]</scope>
</reference>
<name>A0A498SGK6_ACAVI</name>
<gene>
    <name evidence="2" type="ORF">NAV_LOCUS3992</name>
</gene>
<feature type="compositionally biased region" description="Polar residues" evidence="1">
    <location>
        <begin position="211"/>
        <end position="229"/>
    </location>
</feature>
<dbReference type="EMBL" id="UPTC01000556">
    <property type="protein sequence ID" value="VBB29185.1"/>
    <property type="molecule type" value="Genomic_DNA"/>
</dbReference>
<evidence type="ECO:0000256" key="1">
    <source>
        <dbReference type="SAM" id="MobiDB-lite"/>
    </source>
</evidence>
<organism evidence="2 3">
    <name type="scientific">Acanthocheilonema viteae</name>
    <name type="common">Filarial nematode worm</name>
    <name type="synonym">Dipetalonema viteae</name>
    <dbReference type="NCBI Taxonomy" id="6277"/>
    <lineage>
        <taxon>Eukaryota</taxon>
        <taxon>Metazoa</taxon>
        <taxon>Ecdysozoa</taxon>
        <taxon>Nematoda</taxon>
        <taxon>Chromadorea</taxon>
        <taxon>Rhabditida</taxon>
        <taxon>Spirurina</taxon>
        <taxon>Spiruromorpha</taxon>
        <taxon>Filarioidea</taxon>
        <taxon>Onchocercidae</taxon>
        <taxon>Acanthocheilonema</taxon>
    </lineage>
</organism>
<protein>
    <submittedName>
        <fullName evidence="2">Uncharacterized protein</fullName>
    </submittedName>
</protein>
<feature type="compositionally biased region" description="Polar residues" evidence="1">
    <location>
        <begin position="187"/>
        <end position="199"/>
    </location>
</feature>
<dbReference type="OrthoDB" id="5856279at2759"/>
<feature type="region of interest" description="Disordered" evidence="1">
    <location>
        <begin position="179"/>
        <end position="229"/>
    </location>
</feature>
<dbReference type="STRING" id="6277.A0A498SGK6"/>
<evidence type="ECO:0000313" key="3">
    <source>
        <dbReference type="Proteomes" id="UP000276991"/>
    </source>
</evidence>
<evidence type="ECO:0000313" key="2">
    <source>
        <dbReference type="EMBL" id="VBB29185.1"/>
    </source>
</evidence>
<keyword evidence="3" id="KW-1185">Reference proteome</keyword>
<dbReference type="Proteomes" id="UP000276991">
    <property type="component" value="Unassembled WGS sequence"/>
</dbReference>
<accession>A0A498SGK6</accession>